<accession>W1IUW0</accession>
<evidence type="ECO:0000313" key="1">
    <source>
        <dbReference type="EMBL" id="CDL80980.1"/>
    </source>
</evidence>
<protein>
    <submittedName>
        <fullName evidence="1">Uncharacterized protein</fullName>
    </submittedName>
</protein>
<dbReference type="Proteomes" id="UP000019202">
    <property type="component" value="Unassembled WGS sequence"/>
</dbReference>
<organism evidence="1 2">
    <name type="scientific">Xenorhabdus szentirmaii DSM 16338</name>
    <dbReference type="NCBI Taxonomy" id="1427518"/>
    <lineage>
        <taxon>Bacteria</taxon>
        <taxon>Pseudomonadati</taxon>
        <taxon>Pseudomonadota</taxon>
        <taxon>Gammaproteobacteria</taxon>
        <taxon>Enterobacterales</taxon>
        <taxon>Morganellaceae</taxon>
        <taxon>Xenorhabdus</taxon>
    </lineage>
</organism>
<name>W1IUW0_9GAMM</name>
<evidence type="ECO:0000313" key="2">
    <source>
        <dbReference type="Proteomes" id="UP000019202"/>
    </source>
</evidence>
<reference evidence="1" key="1">
    <citation type="submission" date="2013-11" db="EMBL/GenBank/DDBJ databases">
        <title>Draft genome sequence and annotation of the entomopathogenic bacteria, Xenorhabdus cabanillasi strain JM26 and Xenorhabdus szentirmai strain DSM 16338.</title>
        <authorList>
            <person name="Gualtieri M."/>
            <person name="Ogier J.C."/>
            <person name="Pages S."/>
            <person name="Givaudan A."/>
            <person name="Gaudriault S."/>
        </authorList>
    </citation>
    <scope>NUCLEOTIDE SEQUENCE [LARGE SCALE GENOMIC DNA]</scope>
    <source>
        <strain evidence="1">DSM 16338</strain>
    </source>
</reference>
<dbReference type="RefSeq" id="WP_038234209.1">
    <property type="nucleotide sequence ID" value="NZ_CAWLWS010000002.1"/>
</dbReference>
<sequence length="279" mass="31164">MSKLDVVKSGNTVSLTFVFDALDVESATYSLFDISGKAVVEDVPIAIESGDLSISFSVSGEHNELAGDKSKDIRRVIVKSVTQSGRVSEYEQYYAIINSLDLSVPGESFVSLMEAKLAAMDMYASDSFLMLNGHTQRQALMEATKRLKNMRFDIKKVYKISDNEYDRPQNVLTANTLPFYLSGEFKNNIIDFAELSEEEFRSLPDYFLKDLAEACMIEAVAVVENGGASDARDDGLLSESIGETTNMYRSGRSATRSLSRKTWRIIARYIDNTIRIRRG</sequence>
<dbReference type="EMBL" id="CBXF010000002">
    <property type="protein sequence ID" value="CDL80980.1"/>
    <property type="molecule type" value="Genomic_DNA"/>
</dbReference>
<comment type="caution">
    <text evidence="1">The sequence shown here is derived from an EMBL/GenBank/DDBJ whole genome shotgun (WGS) entry which is preliminary data.</text>
</comment>
<gene>
    <name evidence="1" type="ORF">XSR1_100031</name>
</gene>
<keyword evidence="2" id="KW-1185">Reference proteome</keyword>
<dbReference type="AlphaFoldDB" id="W1IUW0"/>
<dbReference type="STRING" id="1427518.XSR1_100031"/>
<proteinExistence type="predicted"/>
<dbReference type="OrthoDB" id="6446699at2"/>